<dbReference type="GO" id="GO:0008270">
    <property type="term" value="F:zinc ion binding"/>
    <property type="evidence" value="ECO:0007669"/>
    <property type="project" value="UniProtKB-KW"/>
</dbReference>
<comment type="caution">
    <text evidence="12">The sequence shown here is derived from an EMBL/GenBank/DDBJ whole genome shotgun (WGS) entry which is preliminary data.</text>
</comment>
<dbReference type="GO" id="GO:0010200">
    <property type="term" value="P:response to chitin"/>
    <property type="evidence" value="ECO:0000318"/>
    <property type="project" value="GO_Central"/>
</dbReference>
<keyword evidence="8" id="KW-0539">Nucleus</keyword>
<feature type="domain" description="C2H2-type" evidence="11">
    <location>
        <begin position="108"/>
        <end position="135"/>
    </location>
</feature>
<evidence type="ECO:0000259" key="11">
    <source>
        <dbReference type="PROSITE" id="PS50157"/>
    </source>
</evidence>
<evidence type="ECO:0000256" key="7">
    <source>
        <dbReference type="ARBA" id="ARBA00023163"/>
    </source>
</evidence>
<dbReference type="SUPFAM" id="SSF57667">
    <property type="entry name" value="beta-beta-alpha zinc fingers"/>
    <property type="match status" value="1"/>
</dbReference>
<evidence type="ECO:0000256" key="1">
    <source>
        <dbReference type="ARBA" id="ARBA00004123"/>
    </source>
</evidence>
<evidence type="ECO:0000256" key="6">
    <source>
        <dbReference type="ARBA" id="ARBA00023015"/>
    </source>
</evidence>
<keyword evidence="6" id="KW-0805">Transcription regulation</keyword>
<evidence type="ECO:0000256" key="5">
    <source>
        <dbReference type="ARBA" id="ARBA00022833"/>
    </source>
</evidence>
<dbReference type="AlphaFoldDB" id="A0A9R1XCM5"/>
<keyword evidence="3" id="KW-0677">Repeat</keyword>
<feature type="domain" description="C2H2-type" evidence="11">
    <location>
        <begin position="67"/>
        <end position="94"/>
    </location>
</feature>
<dbReference type="InterPro" id="IPR036236">
    <property type="entry name" value="Znf_C2H2_sf"/>
</dbReference>
<evidence type="ECO:0000256" key="3">
    <source>
        <dbReference type="ARBA" id="ARBA00022737"/>
    </source>
</evidence>
<evidence type="ECO:0000256" key="2">
    <source>
        <dbReference type="ARBA" id="ARBA00022723"/>
    </source>
</evidence>
<evidence type="ECO:0000256" key="10">
    <source>
        <dbReference type="SAM" id="MobiDB-lite"/>
    </source>
</evidence>
<dbReference type="PANTHER" id="PTHR26374:SF379">
    <property type="entry name" value="ZINC FINGER PROTEIN ZAT12"/>
    <property type="match status" value="1"/>
</dbReference>
<keyword evidence="4 9" id="KW-0863">Zinc-finger</keyword>
<evidence type="ECO:0000313" key="13">
    <source>
        <dbReference type="Proteomes" id="UP000235145"/>
    </source>
</evidence>
<name>A0A9R1XCM5_LACSA</name>
<proteinExistence type="predicted"/>
<keyword evidence="7" id="KW-0804">Transcription</keyword>
<sequence length="174" mass="19554">MFPQLTQKHHPQNKFQETFDQYHMTVKRQLEDDTDHEIENMAMANCLMLLSRVGKSSSLSPEPGRLFHCKTCNKPFQSFQALGGHSASHKRPKLNDEHNQSPAKPKTHGCSVCGQEFAIGQALGGHMRRHRDDATGKTIQVAGKKQSGTGMRGLCLDLNLTPYENDLKMWPIVT</sequence>
<dbReference type="InterPro" id="IPR013087">
    <property type="entry name" value="Znf_C2H2_type"/>
</dbReference>
<gene>
    <name evidence="12" type="ORF">LSAT_V11C500290110</name>
</gene>
<dbReference type="PROSITE" id="PS50157">
    <property type="entry name" value="ZINC_FINGER_C2H2_2"/>
    <property type="match status" value="2"/>
</dbReference>
<organism evidence="12 13">
    <name type="scientific">Lactuca sativa</name>
    <name type="common">Garden lettuce</name>
    <dbReference type="NCBI Taxonomy" id="4236"/>
    <lineage>
        <taxon>Eukaryota</taxon>
        <taxon>Viridiplantae</taxon>
        <taxon>Streptophyta</taxon>
        <taxon>Embryophyta</taxon>
        <taxon>Tracheophyta</taxon>
        <taxon>Spermatophyta</taxon>
        <taxon>Magnoliopsida</taxon>
        <taxon>eudicotyledons</taxon>
        <taxon>Gunneridae</taxon>
        <taxon>Pentapetalae</taxon>
        <taxon>asterids</taxon>
        <taxon>campanulids</taxon>
        <taxon>Asterales</taxon>
        <taxon>Asteraceae</taxon>
        <taxon>Cichorioideae</taxon>
        <taxon>Cichorieae</taxon>
        <taxon>Lactucinae</taxon>
        <taxon>Lactuca</taxon>
    </lineage>
</organism>
<reference evidence="12 13" key="1">
    <citation type="journal article" date="2017" name="Nat. Commun.">
        <title>Genome assembly with in vitro proximity ligation data and whole-genome triplication in lettuce.</title>
        <authorList>
            <person name="Reyes-Chin-Wo S."/>
            <person name="Wang Z."/>
            <person name="Yang X."/>
            <person name="Kozik A."/>
            <person name="Arikit S."/>
            <person name="Song C."/>
            <person name="Xia L."/>
            <person name="Froenicke L."/>
            <person name="Lavelle D.O."/>
            <person name="Truco M.J."/>
            <person name="Xia R."/>
            <person name="Zhu S."/>
            <person name="Xu C."/>
            <person name="Xu H."/>
            <person name="Xu X."/>
            <person name="Cox K."/>
            <person name="Korf I."/>
            <person name="Meyers B.C."/>
            <person name="Michelmore R.W."/>
        </authorList>
    </citation>
    <scope>NUCLEOTIDE SEQUENCE [LARGE SCALE GENOMIC DNA]</scope>
    <source>
        <strain evidence="13">cv. Salinas</strain>
        <tissue evidence="12">Seedlings</tissue>
    </source>
</reference>
<keyword evidence="2" id="KW-0479">Metal-binding</keyword>
<dbReference type="OrthoDB" id="9411774at2759"/>
<evidence type="ECO:0000256" key="4">
    <source>
        <dbReference type="ARBA" id="ARBA00022771"/>
    </source>
</evidence>
<dbReference type="Proteomes" id="UP000235145">
    <property type="component" value="Unassembled WGS sequence"/>
</dbReference>
<evidence type="ECO:0000313" key="12">
    <source>
        <dbReference type="EMBL" id="KAJ0207474.1"/>
    </source>
</evidence>
<dbReference type="PANTHER" id="PTHR26374">
    <property type="entry name" value="ZINC FINGER PROTEIN ZAT5"/>
    <property type="match status" value="1"/>
</dbReference>
<evidence type="ECO:0000256" key="9">
    <source>
        <dbReference type="PROSITE-ProRule" id="PRU00042"/>
    </source>
</evidence>
<keyword evidence="13" id="KW-1185">Reference proteome</keyword>
<dbReference type="PROSITE" id="PS00028">
    <property type="entry name" value="ZINC_FINGER_C2H2_1"/>
    <property type="match status" value="2"/>
</dbReference>
<dbReference type="SMART" id="SM00355">
    <property type="entry name" value="ZnF_C2H2"/>
    <property type="match status" value="2"/>
</dbReference>
<dbReference type="EMBL" id="NBSK02000005">
    <property type="protein sequence ID" value="KAJ0207474.1"/>
    <property type="molecule type" value="Genomic_DNA"/>
</dbReference>
<dbReference type="Gene3D" id="3.30.160.60">
    <property type="entry name" value="Classic Zinc Finger"/>
    <property type="match status" value="1"/>
</dbReference>
<protein>
    <recommendedName>
        <fullName evidence="11">C2H2-type domain-containing protein</fullName>
    </recommendedName>
</protein>
<keyword evidence="5" id="KW-0862">Zinc</keyword>
<feature type="region of interest" description="Disordered" evidence="10">
    <location>
        <begin position="82"/>
        <end position="108"/>
    </location>
</feature>
<accession>A0A9R1XCM5</accession>
<dbReference type="Pfam" id="PF13912">
    <property type="entry name" value="zf-C2H2_6"/>
    <property type="match status" value="2"/>
</dbReference>
<dbReference type="GO" id="GO:0005634">
    <property type="term" value="C:nucleus"/>
    <property type="evidence" value="ECO:0007669"/>
    <property type="project" value="UniProtKB-SubCell"/>
</dbReference>
<comment type="subcellular location">
    <subcellularLocation>
        <location evidence="1">Nucleus</location>
    </subcellularLocation>
</comment>
<evidence type="ECO:0000256" key="8">
    <source>
        <dbReference type="ARBA" id="ARBA00023242"/>
    </source>
</evidence>